<dbReference type="AlphaFoldDB" id="A0A2S7WIW0"/>
<reference evidence="1 2" key="1">
    <citation type="submission" date="2016-12" db="EMBL/GenBank/DDBJ databases">
        <title>Trade-off between light-utilization and light-protection in marine flavobacteria.</title>
        <authorList>
            <person name="Kumagai Y."/>
            <person name="Yoshizawa S."/>
            <person name="Kogure K."/>
            <person name="Iwasaki W."/>
        </authorList>
    </citation>
    <scope>NUCLEOTIDE SEQUENCE [LARGE SCALE GENOMIC DNA]</scope>
    <source>
        <strain evidence="1 2">ATCC 43844</strain>
    </source>
</reference>
<dbReference type="EMBL" id="MSCM01000002">
    <property type="protein sequence ID" value="PQJ77251.1"/>
    <property type="molecule type" value="Genomic_DNA"/>
</dbReference>
<accession>A0A2S7WIW0</accession>
<dbReference type="OrthoDB" id="893408at2"/>
<protein>
    <recommendedName>
        <fullName evidence="3">STAS/SEC14 domain-containing protein</fullName>
    </recommendedName>
</protein>
<gene>
    <name evidence="1" type="ORF">BTO16_15555</name>
</gene>
<name>A0A2S7WIW0_9FLAO</name>
<evidence type="ECO:0008006" key="3">
    <source>
        <dbReference type="Google" id="ProtNLM"/>
    </source>
</evidence>
<comment type="caution">
    <text evidence="1">The sequence shown here is derived from an EMBL/GenBank/DDBJ whole genome shotgun (WGS) entry which is preliminary data.</text>
</comment>
<evidence type="ECO:0000313" key="1">
    <source>
        <dbReference type="EMBL" id="PQJ77251.1"/>
    </source>
</evidence>
<evidence type="ECO:0000313" key="2">
    <source>
        <dbReference type="Proteomes" id="UP000239068"/>
    </source>
</evidence>
<organism evidence="1 2">
    <name type="scientific">Polaribacter glomeratus</name>
    <dbReference type="NCBI Taxonomy" id="102"/>
    <lineage>
        <taxon>Bacteria</taxon>
        <taxon>Pseudomonadati</taxon>
        <taxon>Bacteroidota</taxon>
        <taxon>Flavobacteriia</taxon>
        <taxon>Flavobacteriales</taxon>
        <taxon>Flavobacteriaceae</taxon>
    </lineage>
</organism>
<sequence>MEELAFDEKYAQIYLNKDDKYLKIVWVGFSKSEYYRKALNFGLKLVFDNNLEGWFANVLDMKIVTQRDQDWTNDVWFPEMVKSKLTKMAILTSKHVANQITVNSILTKATEMIPFDTMNFNNEAKGMKWMLSRD</sequence>
<proteinExistence type="predicted"/>
<dbReference type="Proteomes" id="UP000239068">
    <property type="component" value="Unassembled WGS sequence"/>
</dbReference>
<dbReference type="RefSeq" id="WP_105022571.1">
    <property type="nucleotide sequence ID" value="NZ_MSCM01000002.1"/>
</dbReference>
<keyword evidence="2" id="KW-1185">Reference proteome</keyword>